<protein>
    <submittedName>
        <fullName evidence="2">Uncharacterized protein</fullName>
    </submittedName>
</protein>
<dbReference type="AlphaFoldDB" id="A0A813GQK6"/>
<reference evidence="2" key="1">
    <citation type="submission" date="2021-02" db="EMBL/GenBank/DDBJ databases">
        <authorList>
            <person name="Dougan E. K."/>
            <person name="Rhodes N."/>
            <person name="Thang M."/>
            <person name="Chan C."/>
        </authorList>
    </citation>
    <scope>NUCLEOTIDE SEQUENCE</scope>
</reference>
<dbReference type="EMBL" id="CAJNNV010028524">
    <property type="protein sequence ID" value="CAE8624900.1"/>
    <property type="molecule type" value="Genomic_DNA"/>
</dbReference>
<sequence length="917" mass="101195">MGGGASKPSAKYIKVAHETVPEERKASPPMPEPWAAPEEATPREKPVKLSEELRAEVLAVLEVARAPNLATAPAKRLKLLAESAKVEEYAANTVLELSELWDEGQRVVLSGEASVMLREGLAVAVLRTGDSWGWPAARPASSSSLRRSSDFSLAELISDVAWESSEPQVVVSGAMPLRVARITEDRAVSKSAARSDQPSGQEVSTSLATSHDLGGQQQLSDQLAKIWLSGSPPPIGIGEMAAGVPQAHFQASLWAPLLIRLESLLEEVRRRKAAGFRIHDCFPLQGHQIVELTQHVQHLTEIWYGSARGGNLSVVYRWFMQCMEVLGVTAYSYSSLPRERSADGWAVIVDGGARSAALKGKGSSDSLYVATGGIAQRQGRSAIDNTVLRNVFLPHEARELLLGKFIRKFICKLFVLRQNCILRALARHLQMDLEYLAHPQRTGRAHCIVRAVLNCVPLEAFRQAGVDPEGACFRDLRRRGVVLAGFGQLDGADQKAMWGEGRRLLRQRFGDDAAGEPCVDAPDIFERFVAWQRDFPGGYFEQNRLQHILVMLAGMFSNRIVVIRRSVMEKMTLARYFPLPWSRVAPLWGVAKGPVPFQVRTAGKQEVSHVRANECPYALGHGMSMSGGGFASDARMVSKKKQSKLKRKHSEKYTLLMEMQWVRDPSANVENWFITDIEKIVQEAWQLNPHGPRAMLLEGETFVNVGQNPKVGSSIQQTQHTQLCQSSTRDYPILRMASSEGPRFSAKLRASVDLLDVGVSEQCGLIVRLRTPFPTAEPVLRFLVELRHHLLVRFESESIDFLMLALSDETGEFVLMLAPIPQLVKLGDQHADLATWVNPLTGESSESAGLEESRIDFGKGVGHFLVSKPALRAQLLAGGEDTLRRIWGFNYVPGLRAVVDSFIEAQDLFADATVQVA</sequence>
<feature type="compositionally biased region" description="Basic and acidic residues" evidence="1">
    <location>
        <begin position="15"/>
        <end position="26"/>
    </location>
</feature>
<keyword evidence="3" id="KW-1185">Reference proteome</keyword>
<accession>A0A813GQK6</accession>
<dbReference type="OrthoDB" id="10267986at2759"/>
<organism evidence="2 3">
    <name type="scientific">Polarella glacialis</name>
    <name type="common">Dinoflagellate</name>
    <dbReference type="NCBI Taxonomy" id="89957"/>
    <lineage>
        <taxon>Eukaryota</taxon>
        <taxon>Sar</taxon>
        <taxon>Alveolata</taxon>
        <taxon>Dinophyceae</taxon>
        <taxon>Suessiales</taxon>
        <taxon>Suessiaceae</taxon>
        <taxon>Polarella</taxon>
    </lineage>
</organism>
<feature type="compositionally biased region" description="Polar residues" evidence="1">
    <location>
        <begin position="192"/>
        <end position="209"/>
    </location>
</feature>
<evidence type="ECO:0000313" key="3">
    <source>
        <dbReference type="Proteomes" id="UP000654075"/>
    </source>
</evidence>
<feature type="region of interest" description="Disordered" evidence="1">
    <location>
        <begin position="188"/>
        <end position="211"/>
    </location>
</feature>
<gene>
    <name evidence="2" type="ORF">PGLA1383_LOCUS41995</name>
</gene>
<evidence type="ECO:0000256" key="1">
    <source>
        <dbReference type="SAM" id="MobiDB-lite"/>
    </source>
</evidence>
<dbReference type="Proteomes" id="UP000654075">
    <property type="component" value="Unassembled WGS sequence"/>
</dbReference>
<name>A0A813GQK6_POLGL</name>
<feature type="region of interest" description="Disordered" evidence="1">
    <location>
        <begin position="1"/>
        <end position="46"/>
    </location>
</feature>
<evidence type="ECO:0000313" key="2">
    <source>
        <dbReference type="EMBL" id="CAE8624900.1"/>
    </source>
</evidence>
<proteinExistence type="predicted"/>
<comment type="caution">
    <text evidence="2">The sequence shown here is derived from an EMBL/GenBank/DDBJ whole genome shotgun (WGS) entry which is preliminary data.</text>
</comment>